<proteinExistence type="predicted"/>
<keyword evidence="2" id="KW-1185">Reference proteome</keyword>
<name>A0A6J8DY53_MYTCO</name>
<accession>A0A6J8DY53</accession>
<dbReference type="AlphaFoldDB" id="A0A6J8DY53"/>
<organism evidence="1 2">
    <name type="scientific">Mytilus coruscus</name>
    <name type="common">Sea mussel</name>
    <dbReference type="NCBI Taxonomy" id="42192"/>
    <lineage>
        <taxon>Eukaryota</taxon>
        <taxon>Metazoa</taxon>
        <taxon>Spiralia</taxon>
        <taxon>Lophotrochozoa</taxon>
        <taxon>Mollusca</taxon>
        <taxon>Bivalvia</taxon>
        <taxon>Autobranchia</taxon>
        <taxon>Pteriomorphia</taxon>
        <taxon>Mytilida</taxon>
        <taxon>Mytiloidea</taxon>
        <taxon>Mytilidae</taxon>
        <taxon>Mytilinae</taxon>
        <taxon>Mytilus</taxon>
    </lineage>
</organism>
<reference evidence="1 2" key="1">
    <citation type="submission" date="2020-06" db="EMBL/GenBank/DDBJ databases">
        <authorList>
            <person name="Li R."/>
            <person name="Bekaert M."/>
        </authorList>
    </citation>
    <scope>NUCLEOTIDE SEQUENCE [LARGE SCALE GENOMIC DNA]</scope>
    <source>
        <strain evidence="2">wild</strain>
    </source>
</reference>
<sequence length="177" mass="20432">MDNLEEYLNAFGDSSSDDDDPPILRDICEQEFDRIDDSTALTQLVFGFTEESQYNMDDSFNTGTTENSNDQIFHQLIRRNRSETSKSDTDFLKMGEEEAISKKEQCELLAKYFEDLAQSKDNVNFNNEKLPNCKKRCKIIKENAKASTNSGEVAITKEDIWKAINQLKLRKQQMNMT</sequence>
<evidence type="ECO:0000313" key="1">
    <source>
        <dbReference type="EMBL" id="CAC5412786.1"/>
    </source>
</evidence>
<protein>
    <submittedName>
        <fullName evidence="1">Uncharacterized protein</fullName>
    </submittedName>
</protein>
<dbReference type="EMBL" id="CACVKT020008097">
    <property type="protein sequence ID" value="CAC5412786.1"/>
    <property type="molecule type" value="Genomic_DNA"/>
</dbReference>
<evidence type="ECO:0000313" key="2">
    <source>
        <dbReference type="Proteomes" id="UP000507470"/>
    </source>
</evidence>
<gene>
    <name evidence="1" type="ORF">MCOR_45761</name>
</gene>
<dbReference type="Proteomes" id="UP000507470">
    <property type="component" value="Unassembled WGS sequence"/>
</dbReference>